<reference evidence="2 3" key="1">
    <citation type="journal article" date="2015" name="Proc. Natl. Acad. Sci. U.S.A.">
        <title>The resurrection genome of Boea hygrometrica: A blueprint for survival of dehydration.</title>
        <authorList>
            <person name="Xiao L."/>
            <person name="Yang G."/>
            <person name="Zhang L."/>
            <person name="Yang X."/>
            <person name="Zhao S."/>
            <person name="Ji Z."/>
            <person name="Zhou Q."/>
            <person name="Hu M."/>
            <person name="Wang Y."/>
            <person name="Chen M."/>
            <person name="Xu Y."/>
            <person name="Jin H."/>
            <person name="Xiao X."/>
            <person name="Hu G."/>
            <person name="Bao F."/>
            <person name="Hu Y."/>
            <person name="Wan P."/>
            <person name="Li L."/>
            <person name="Deng X."/>
            <person name="Kuang T."/>
            <person name="Xiang C."/>
            <person name="Zhu J.K."/>
            <person name="Oliver M.J."/>
            <person name="He Y."/>
        </authorList>
    </citation>
    <scope>NUCLEOTIDE SEQUENCE [LARGE SCALE GENOMIC DNA]</scope>
    <source>
        <strain evidence="3">cv. XS01</strain>
    </source>
</reference>
<feature type="compositionally biased region" description="Polar residues" evidence="1">
    <location>
        <begin position="130"/>
        <end position="141"/>
    </location>
</feature>
<dbReference type="AlphaFoldDB" id="A0A2Z7C5V9"/>
<protein>
    <submittedName>
        <fullName evidence="2">Uncharacterized protein</fullName>
    </submittedName>
</protein>
<evidence type="ECO:0000313" key="2">
    <source>
        <dbReference type="EMBL" id="KZV41311.1"/>
    </source>
</evidence>
<evidence type="ECO:0000313" key="3">
    <source>
        <dbReference type="Proteomes" id="UP000250235"/>
    </source>
</evidence>
<feature type="region of interest" description="Disordered" evidence="1">
    <location>
        <begin position="71"/>
        <end position="141"/>
    </location>
</feature>
<sequence length="141" mass="15086">MLHQHAMFQLNKTASHNLRHPVASSRAIPAASYSNHHQLQAIVANKSLAVGQPVASSKRRSANLSKRCRFALNEQKKPASSNSDPVERTSRPTTGVPAASTDFQMVSLPPAGQPNASTSYHPVLRPASGQPVTSTSSQLLQ</sequence>
<proteinExistence type="predicted"/>
<evidence type="ECO:0000256" key="1">
    <source>
        <dbReference type="SAM" id="MobiDB-lite"/>
    </source>
</evidence>
<dbReference type="Proteomes" id="UP000250235">
    <property type="component" value="Unassembled WGS sequence"/>
</dbReference>
<dbReference type="EMBL" id="KQ999523">
    <property type="protein sequence ID" value="KZV41311.1"/>
    <property type="molecule type" value="Genomic_DNA"/>
</dbReference>
<name>A0A2Z7C5V9_9LAMI</name>
<organism evidence="2 3">
    <name type="scientific">Dorcoceras hygrometricum</name>
    <dbReference type="NCBI Taxonomy" id="472368"/>
    <lineage>
        <taxon>Eukaryota</taxon>
        <taxon>Viridiplantae</taxon>
        <taxon>Streptophyta</taxon>
        <taxon>Embryophyta</taxon>
        <taxon>Tracheophyta</taxon>
        <taxon>Spermatophyta</taxon>
        <taxon>Magnoliopsida</taxon>
        <taxon>eudicotyledons</taxon>
        <taxon>Gunneridae</taxon>
        <taxon>Pentapetalae</taxon>
        <taxon>asterids</taxon>
        <taxon>lamiids</taxon>
        <taxon>Lamiales</taxon>
        <taxon>Gesneriaceae</taxon>
        <taxon>Didymocarpoideae</taxon>
        <taxon>Trichosporeae</taxon>
        <taxon>Loxocarpinae</taxon>
        <taxon>Dorcoceras</taxon>
    </lineage>
</organism>
<keyword evidence="3" id="KW-1185">Reference proteome</keyword>
<accession>A0A2Z7C5V9</accession>
<gene>
    <name evidence="2" type="ORF">F511_21835</name>
</gene>